<feature type="region of interest" description="Disordered" evidence="1">
    <location>
        <begin position="1"/>
        <end position="70"/>
    </location>
</feature>
<gene>
    <name evidence="3" type="ORF">V5J35_002618</name>
</gene>
<keyword evidence="2" id="KW-1133">Transmembrane helix</keyword>
<reference evidence="3 4" key="1">
    <citation type="submission" date="2024-06" db="EMBL/GenBank/DDBJ databases">
        <title>Genomic Encyclopedia of Type Strains, Phase V (KMG-V): Genome sequencing to study the core and pangenomes of soil and plant-associated prokaryotes.</title>
        <authorList>
            <person name="Whitman W."/>
        </authorList>
    </citation>
    <scope>NUCLEOTIDE SEQUENCE [LARGE SCALE GENOMIC DNA]</scope>
    <source>
        <strain evidence="3 4">NE40</strain>
    </source>
</reference>
<comment type="caution">
    <text evidence="3">The sequence shown here is derived from an EMBL/GenBank/DDBJ whole genome shotgun (WGS) entry which is preliminary data.</text>
</comment>
<feature type="compositionally biased region" description="Basic and acidic residues" evidence="1">
    <location>
        <begin position="53"/>
        <end position="66"/>
    </location>
</feature>
<dbReference type="EMBL" id="JBEWTB010000002">
    <property type="protein sequence ID" value="MET4757426.1"/>
    <property type="molecule type" value="Genomic_DNA"/>
</dbReference>
<name>A0ABV2SJK0_9GAMM</name>
<accession>A0ABV2SJK0</accession>
<keyword evidence="4" id="KW-1185">Reference proteome</keyword>
<feature type="compositionally biased region" description="Low complexity" evidence="1">
    <location>
        <begin position="1"/>
        <end position="12"/>
    </location>
</feature>
<keyword evidence="2" id="KW-0472">Membrane</keyword>
<dbReference type="Proteomes" id="UP001549366">
    <property type="component" value="Unassembled WGS sequence"/>
</dbReference>
<dbReference type="RefSeq" id="WP_354007584.1">
    <property type="nucleotide sequence ID" value="NZ_JBEWTA010000001.1"/>
</dbReference>
<sequence length="126" mass="13506">MYGVSPGHSPHQYYPPPPYSKPARGRRQPVTRTGSSSQPDFSRRPGNSNRPDGSTKKAKAEPKEKQPSFMDRNCGKITVLGGVSTVAGGLICFATVPVGISLLAAGTFTFWFGLAYTGLVNKMLDC</sequence>
<evidence type="ECO:0000313" key="4">
    <source>
        <dbReference type="Proteomes" id="UP001549366"/>
    </source>
</evidence>
<evidence type="ECO:0000256" key="2">
    <source>
        <dbReference type="SAM" id="Phobius"/>
    </source>
</evidence>
<keyword evidence="2" id="KW-0812">Transmembrane</keyword>
<proteinExistence type="predicted"/>
<protein>
    <submittedName>
        <fullName evidence="3">Uncharacterized protein</fullName>
    </submittedName>
</protein>
<feature type="transmembrane region" description="Helical" evidence="2">
    <location>
        <begin position="77"/>
        <end position="96"/>
    </location>
</feature>
<evidence type="ECO:0000256" key="1">
    <source>
        <dbReference type="SAM" id="MobiDB-lite"/>
    </source>
</evidence>
<feature type="compositionally biased region" description="Polar residues" evidence="1">
    <location>
        <begin position="30"/>
        <end position="52"/>
    </location>
</feature>
<evidence type="ECO:0000313" key="3">
    <source>
        <dbReference type="EMBL" id="MET4757426.1"/>
    </source>
</evidence>
<organism evidence="3 4">
    <name type="scientific">Endozoicomonas lisbonensis</name>
    <dbReference type="NCBI Taxonomy" id="3120522"/>
    <lineage>
        <taxon>Bacteria</taxon>
        <taxon>Pseudomonadati</taxon>
        <taxon>Pseudomonadota</taxon>
        <taxon>Gammaproteobacteria</taxon>
        <taxon>Oceanospirillales</taxon>
        <taxon>Endozoicomonadaceae</taxon>
        <taxon>Endozoicomonas</taxon>
    </lineage>
</organism>
<feature type="transmembrane region" description="Helical" evidence="2">
    <location>
        <begin position="102"/>
        <end position="120"/>
    </location>
</feature>